<evidence type="ECO:0000313" key="2">
    <source>
        <dbReference type="Proteomes" id="UP001242368"/>
    </source>
</evidence>
<accession>A0ABT8D0D9</accession>
<organism evidence="1 2">
    <name type="scientific">Paenimyroides ceti</name>
    <dbReference type="NCBI Taxonomy" id="395087"/>
    <lineage>
        <taxon>Bacteria</taxon>
        <taxon>Pseudomonadati</taxon>
        <taxon>Bacteroidota</taxon>
        <taxon>Flavobacteriia</taxon>
        <taxon>Flavobacteriales</taxon>
        <taxon>Flavobacteriaceae</taxon>
        <taxon>Paenimyroides</taxon>
    </lineage>
</organism>
<name>A0ABT8D0D9_9FLAO</name>
<comment type="caution">
    <text evidence="1">The sequence shown here is derived from an EMBL/GenBank/DDBJ whole genome shotgun (WGS) entry which is preliminary data.</text>
</comment>
<proteinExistence type="predicted"/>
<evidence type="ECO:0000313" key="1">
    <source>
        <dbReference type="EMBL" id="MDN3709317.1"/>
    </source>
</evidence>
<protein>
    <submittedName>
        <fullName evidence="1">Uncharacterized protein</fullName>
    </submittedName>
</protein>
<reference evidence="2" key="1">
    <citation type="journal article" date="2019" name="Int. J. Syst. Evol. Microbiol.">
        <title>The Global Catalogue of Microorganisms (GCM) 10K type strain sequencing project: providing services to taxonomists for standard genome sequencing and annotation.</title>
        <authorList>
            <consortium name="The Broad Institute Genomics Platform"/>
            <consortium name="The Broad Institute Genome Sequencing Center for Infectious Disease"/>
            <person name="Wu L."/>
            <person name="Ma J."/>
        </authorList>
    </citation>
    <scope>NUCLEOTIDE SEQUENCE [LARGE SCALE GENOMIC DNA]</scope>
    <source>
        <strain evidence="2">CECT 7184</strain>
    </source>
</reference>
<dbReference type="Proteomes" id="UP001242368">
    <property type="component" value="Unassembled WGS sequence"/>
</dbReference>
<keyword evidence="2" id="KW-1185">Reference proteome</keyword>
<gene>
    <name evidence="1" type="ORF">QW060_20075</name>
</gene>
<dbReference type="EMBL" id="JAUFQU010000030">
    <property type="protein sequence ID" value="MDN3709317.1"/>
    <property type="molecule type" value="Genomic_DNA"/>
</dbReference>
<sequence length="92" mass="10791">MDKASTDTNLWQEVLIDMLRVARKIKVQNTDNANVEKQNRHLLDIYFEWYLNEVKALNSWRAYQTILSANSQCKSIKRKTGICRTPQQKCSS</sequence>